<protein>
    <submittedName>
        <fullName evidence="4">1769_t:CDS:1</fullName>
    </submittedName>
</protein>
<dbReference type="AlphaFoldDB" id="A0A9N8YMA4"/>
<comment type="caution">
    <text evidence="4">The sequence shown here is derived from an EMBL/GenBank/DDBJ whole genome shotgun (WGS) entry which is preliminary data.</text>
</comment>
<evidence type="ECO:0000256" key="2">
    <source>
        <dbReference type="SAM" id="MobiDB-lite"/>
    </source>
</evidence>
<dbReference type="GO" id="GO:0005737">
    <property type="term" value="C:cytoplasm"/>
    <property type="evidence" value="ECO:0007669"/>
    <property type="project" value="TreeGrafter"/>
</dbReference>
<dbReference type="PANTHER" id="PTHR48104:SF30">
    <property type="entry name" value="METACASPASE-1"/>
    <property type="match status" value="1"/>
</dbReference>
<dbReference type="Pfam" id="PF00656">
    <property type="entry name" value="Peptidase_C14"/>
    <property type="match status" value="1"/>
</dbReference>
<dbReference type="InterPro" id="IPR011600">
    <property type="entry name" value="Pept_C14_caspase"/>
</dbReference>
<dbReference type="EMBL" id="CAJVPK010000015">
    <property type="protein sequence ID" value="CAG8433418.1"/>
    <property type="molecule type" value="Genomic_DNA"/>
</dbReference>
<accession>A0A9N8YMA4</accession>
<dbReference type="Proteomes" id="UP000789706">
    <property type="component" value="Unassembled WGS sequence"/>
</dbReference>
<dbReference type="OrthoDB" id="3223806at2759"/>
<feature type="region of interest" description="Disordered" evidence="2">
    <location>
        <begin position="79"/>
        <end position="107"/>
    </location>
</feature>
<name>A0A9N8YMA4_9GLOM</name>
<comment type="similarity">
    <text evidence="1">Belongs to the peptidase C14B family.</text>
</comment>
<evidence type="ECO:0000256" key="1">
    <source>
        <dbReference type="ARBA" id="ARBA00009005"/>
    </source>
</evidence>
<evidence type="ECO:0000313" key="5">
    <source>
        <dbReference type="Proteomes" id="UP000789706"/>
    </source>
</evidence>
<dbReference type="GO" id="GO:0004197">
    <property type="term" value="F:cysteine-type endopeptidase activity"/>
    <property type="evidence" value="ECO:0007669"/>
    <property type="project" value="InterPro"/>
</dbReference>
<dbReference type="Gene3D" id="3.40.50.12660">
    <property type="match status" value="1"/>
</dbReference>
<gene>
    <name evidence="4" type="ORF">DEBURN_LOCUS448</name>
</gene>
<feature type="domain" description="Peptidase C14 caspase" evidence="3">
    <location>
        <begin position="8"/>
        <end position="153"/>
    </location>
</feature>
<dbReference type="PANTHER" id="PTHR48104">
    <property type="entry name" value="METACASPASE-4"/>
    <property type="match status" value="1"/>
</dbReference>
<dbReference type="InterPro" id="IPR050452">
    <property type="entry name" value="Metacaspase"/>
</dbReference>
<evidence type="ECO:0000313" key="4">
    <source>
        <dbReference type="EMBL" id="CAG8433418.1"/>
    </source>
</evidence>
<evidence type="ECO:0000259" key="3">
    <source>
        <dbReference type="Pfam" id="PF00656"/>
    </source>
</evidence>
<reference evidence="4" key="1">
    <citation type="submission" date="2021-06" db="EMBL/GenBank/DDBJ databases">
        <authorList>
            <person name="Kallberg Y."/>
            <person name="Tangrot J."/>
            <person name="Rosling A."/>
        </authorList>
    </citation>
    <scope>NUCLEOTIDE SEQUENCE</scope>
    <source>
        <strain evidence="4">AZ414A</strain>
    </source>
</reference>
<proteinExistence type="inferred from homology"/>
<keyword evidence="5" id="KW-1185">Reference proteome</keyword>
<dbReference type="GO" id="GO:0006508">
    <property type="term" value="P:proteolysis"/>
    <property type="evidence" value="ECO:0007669"/>
    <property type="project" value="InterPro"/>
</dbReference>
<sequence>MNQIMVQSLPAGARLTAIFDSCHSGTALDLPYVYSTQGIVKEPNLIKDGGTALLSAGMAYLKGDISGIRSTLTSFGKKAKSGKKIKEKNKSLKSNSQTSADAHEAGQNTGAMSHAFVKVLGRNTNISYQQLLNGIRDELSGKYTQKPQLSASHPMDMDLLFVM</sequence>
<organism evidence="4 5">
    <name type="scientific">Diversispora eburnea</name>
    <dbReference type="NCBI Taxonomy" id="1213867"/>
    <lineage>
        <taxon>Eukaryota</taxon>
        <taxon>Fungi</taxon>
        <taxon>Fungi incertae sedis</taxon>
        <taxon>Mucoromycota</taxon>
        <taxon>Glomeromycotina</taxon>
        <taxon>Glomeromycetes</taxon>
        <taxon>Diversisporales</taxon>
        <taxon>Diversisporaceae</taxon>
        <taxon>Diversispora</taxon>
    </lineage>
</organism>